<dbReference type="RefSeq" id="WP_344263834.1">
    <property type="nucleotide sequence ID" value="NZ_BAAAMR010000012.1"/>
</dbReference>
<proteinExistence type="predicted"/>
<dbReference type="EMBL" id="BAAAMR010000012">
    <property type="protein sequence ID" value="GAA2128682.1"/>
    <property type="molecule type" value="Genomic_DNA"/>
</dbReference>
<accession>A0ABN2YKL5</accession>
<organism evidence="1 2">
    <name type="scientific">Actinomadura napierensis</name>
    <dbReference type="NCBI Taxonomy" id="267854"/>
    <lineage>
        <taxon>Bacteria</taxon>
        <taxon>Bacillati</taxon>
        <taxon>Actinomycetota</taxon>
        <taxon>Actinomycetes</taxon>
        <taxon>Streptosporangiales</taxon>
        <taxon>Thermomonosporaceae</taxon>
        <taxon>Actinomadura</taxon>
    </lineage>
</organism>
<gene>
    <name evidence="1" type="ORF">GCM10009727_19480</name>
</gene>
<protein>
    <submittedName>
        <fullName evidence="1">Uncharacterized protein</fullName>
    </submittedName>
</protein>
<dbReference type="Proteomes" id="UP001501020">
    <property type="component" value="Unassembled WGS sequence"/>
</dbReference>
<evidence type="ECO:0000313" key="2">
    <source>
        <dbReference type="Proteomes" id="UP001501020"/>
    </source>
</evidence>
<sequence length="397" mass="43115">MPEYIAELHGLAPLPSADVLGHAPLYSEDEHYGPGDVRHVRESGVSFGSPLLYPVDDVPRGRGRAVEAVFAFDLDELGGRRRYTAARFRVTLADERAIARRVRPEPPAAPWTGRFRPGAGRVAVRVSGLQTHRFGCAYRDPQGRALDGRSYLVSALLDVPEGLAELAGTLSAEVEIARTVFEFTTHRAAYTFDVQPRFAVPLPGPEGGGAAVRLCLAADVERYRRHGIGAAERTQRRLLAVLDAALREAGVDPSSVPAQEQGDGRFLVFPPGIDETKVVPGLVAGLRAAVRRTNRDLGEQARVRLRAALHRGLVKPAPNGYVGDASIAVHRILGSPPIREALKANPARDLALIVPDLLYRDVIAQDLDGLNPARFERVIAKLEDKGFTEVCWLTVPD</sequence>
<name>A0ABN2YKL5_9ACTN</name>
<keyword evidence="2" id="KW-1185">Reference proteome</keyword>
<comment type="caution">
    <text evidence="1">The sequence shown here is derived from an EMBL/GenBank/DDBJ whole genome shotgun (WGS) entry which is preliminary data.</text>
</comment>
<reference evidence="1 2" key="1">
    <citation type="journal article" date="2019" name="Int. J. Syst. Evol. Microbiol.">
        <title>The Global Catalogue of Microorganisms (GCM) 10K type strain sequencing project: providing services to taxonomists for standard genome sequencing and annotation.</title>
        <authorList>
            <consortium name="The Broad Institute Genomics Platform"/>
            <consortium name="The Broad Institute Genome Sequencing Center for Infectious Disease"/>
            <person name="Wu L."/>
            <person name="Ma J."/>
        </authorList>
    </citation>
    <scope>NUCLEOTIDE SEQUENCE [LARGE SCALE GENOMIC DNA]</scope>
    <source>
        <strain evidence="1 2">JCM 13850</strain>
    </source>
</reference>
<evidence type="ECO:0000313" key="1">
    <source>
        <dbReference type="EMBL" id="GAA2128682.1"/>
    </source>
</evidence>